<feature type="domain" description="N-acetyltransferase" evidence="3">
    <location>
        <begin position="1"/>
        <end position="158"/>
    </location>
</feature>
<dbReference type="SUPFAM" id="SSF55729">
    <property type="entry name" value="Acyl-CoA N-acyltransferases (Nat)"/>
    <property type="match status" value="1"/>
</dbReference>
<dbReference type="Proteomes" id="UP000031967">
    <property type="component" value="Unassembled WGS sequence"/>
</dbReference>
<dbReference type="Pfam" id="PF00583">
    <property type="entry name" value="Acetyltransf_1"/>
    <property type="match status" value="1"/>
</dbReference>
<proteinExistence type="predicted"/>
<dbReference type="Gene3D" id="3.40.630.30">
    <property type="match status" value="1"/>
</dbReference>
<keyword evidence="5" id="KW-1185">Reference proteome</keyword>
<evidence type="ECO:0000259" key="3">
    <source>
        <dbReference type="PROSITE" id="PS51186"/>
    </source>
</evidence>
<evidence type="ECO:0000256" key="2">
    <source>
        <dbReference type="ARBA" id="ARBA00023315"/>
    </source>
</evidence>
<dbReference type="CDD" id="cd04301">
    <property type="entry name" value="NAT_SF"/>
    <property type="match status" value="1"/>
</dbReference>
<dbReference type="InterPro" id="IPR000182">
    <property type="entry name" value="GNAT_dom"/>
</dbReference>
<sequence length="171" mass="19355">MELRLAQETDLPDILDIYNDAIVNTTAVYHYEPQTLDNRRQWYLDKRQSGHPVVVLEDRGNVVGFAAYGPFRAWPAYKYTAEHSVYVHRGFRGRGAGKLLLQEIIRLAERQGVATLVAGIDAANEASIELHRKLGFTHSGTIRRAGFKFGRWLDLAFYQLDLPGPEQPTDG</sequence>
<organism evidence="4 5">
    <name type="scientific">Gordoniibacillus kamchatkensis</name>
    <dbReference type="NCBI Taxonomy" id="1590651"/>
    <lineage>
        <taxon>Bacteria</taxon>
        <taxon>Bacillati</taxon>
        <taxon>Bacillota</taxon>
        <taxon>Bacilli</taxon>
        <taxon>Bacillales</taxon>
        <taxon>Paenibacillaceae</taxon>
        <taxon>Gordoniibacillus</taxon>
    </lineage>
</organism>
<dbReference type="PANTHER" id="PTHR43072:SF23">
    <property type="entry name" value="UPF0039 PROTEIN C11D3.02C"/>
    <property type="match status" value="1"/>
</dbReference>
<comment type="caution">
    <text evidence="4">The sequence shown here is derived from an EMBL/GenBank/DDBJ whole genome shotgun (WGS) entry which is preliminary data.</text>
</comment>
<keyword evidence="1" id="KW-0808">Transferase</keyword>
<dbReference type="InterPro" id="IPR016181">
    <property type="entry name" value="Acyl_CoA_acyltransferase"/>
</dbReference>
<evidence type="ECO:0000313" key="5">
    <source>
        <dbReference type="Proteomes" id="UP000031967"/>
    </source>
</evidence>
<evidence type="ECO:0000313" key="4">
    <source>
        <dbReference type="EMBL" id="KIL37876.1"/>
    </source>
</evidence>
<evidence type="ECO:0000256" key="1">
    <source>
        <dbReference type="ARBA" id="ARBA00022679"/>
    </source>
</evidence>
<reference evidence="4 5" key="1">
    <citation type="submission" date="2014-12" db="EMBL/GenBank/DDBJ databases">
        <title>Draft genome sequence of Paenibacillus kamchatkensis strain B-2647.</title>
        <authorList>
            <person name="Karlyshev A.V."/>
            <person name="Kudryashova E.B."/>
        </authorList>
    </citation>
    <scope>NUCLEOTIDE SEQUENCE [LARGE SCALE GENOMIC DNA]</scope>
    <source>
        <strain evidence="4 5">VKM B-2647</strain>
    </source>
</reference>
<name>A0ABR5A9Z6_9BACL</name>
<dbReference type="RefSeq" id="WP_041052284.1">
    <property type="nucleotide sequence ID" value="NZ_JXAK01000090.1"/>
</dbReference>
<keyword evidence="2" id="KW-0012">Acyltransferase</keyword>
<dbReference type="PROSITE" id="PS51186">
    <property type="entry name" value="GNAT"/>
    <property type="match status" value="1"/>
</dbReference>
<gene>
    <name evidence="4" type="ORF">SD70_30185</name>
</gene>
<protein>
    <submittedName>
        <fullName evidence="4">Phosphinothricin acetyltransferase</fullName>
    </submittedName>
</protein>
<dbReference type="PANTHER" id="PTHR43072">
    <property type="entry name" value="N-ACETYLTRANSFERASE"/>
    <property type="match status" value="1"/>
</dbReference>
<dbReference type="EMBL" id="JXAK01000090">
    <property type="protein sequence ID" value="KIL37876.1"/>
    <property type="molecule type" value="Genomic_DNA"/>
</dbReference>
<accession>A0ABR5A9Z6</accession>